<dbReference type="EMBL" id="JBHMAF010000012">
    <property type="protein sequence ID" value="MFB9757465.1"/>
    <property type="molecule type" value="Genomic_DNA"/>
</dbReference>
<gene>
    <name evidence="2" type="ORF">ACFFMS_02755</name>
</gene>
<dbReference type="RefSeq" id="WP_379947773.1">
    <property type="nucleotide sequence ID" value="NZ_JBHMAF010000012.1"/>
</dbReference>
<dbReference type="Proteomes" id="UP001589609">
    <property type="component" value="Unassembled WGS sequence"/>
</dbReference>
<proteinExistence type="predicted"/>
<name>A0ABV5WA55_9BACI</name>
<feature type="transmembrane region" description="Helical" evidence="1">
    <location>
        <begin position="60"/>
        <end position="81"/>
    </location>
</feature>
<keyword evidence="1" id="KW-1133">Transmembrane helix</keyword>
<keyword evidence="1" id="KW-0812">Transmembrane</keyword>
<feature type="transmembrane region" description="Helical" evidence="1">
    <location>
        <begin position="30"/>
        <end position="48"/>
    </location>
</feature>
<accession>A0ABV5WA55</accession>
<evidence type="ECO:0000313" key="3">
    <source>
        <dbReference type="Proteomes" id="UP001589609"/>
    </source>
</evidence>
<keyword evidence="1" id="KW-0472">Membrane</keyword>
<dbReference type="InterPro" id="IPR025608">
    <property type="entry name" value="TcpE"/>
</dbReference>
<protein>
    <submittedName>
        <fullName evidence="2">TcpE family conjugal transfer membrane protein</fullName>
    </submittedName>
</protein>
<organism evidence="2 3">
    <name type="scientific">Ectobacillus funiculus</name>
    <dbReference type="NCBI Taxonomy" id="137993"/>
    <lineage>
        <taxon>Bacteria</taxon>
        <taxon>Bacillati</taxon>
        <taxon>Bacillota</taxon>
        <taxon>Bacilli</taxon>
        <taxon>Bacillales</taxon>
        <taxon>Bacillaceae</taxon>
        <taxon>Ectobacillus</taxon>
    </lineage>
</organism>
<comment type="caution">
    <text evidence="2">The sequence shown here is derived from an EMBL/GenBank/DDBJ whole genome shotgun (WGS) entry which is preliminary data.</text>
</comment>
<keyword evidence="3" id="KW-1185">Reference proteome</keyword>
<sequence length="130" mass="15862">MRKEGRTYGVLFRYPPKIYKMHDYVFPKGLELRQIGGYIALILASFFFRNTKPLELIRTLPFALWITIWFLAPWYIAGLLLKIRFEDKKILNYLTNRFKYMFQKKEYVRFRPLETRGKKIFKYDGVNRDC</sequence>
<dbReference type="Pfam" id="PF12648">
    <property type="entry name" value="TcpE"/>
    <property type="match status" value="1"/>
</dbReference>
<reference evidence="2 3" key="1">
    <citation type="submission" date="2024-09" db="EMBL/GenBank/DDBJ databases">
        <authorList>
            <person name="Sun Q."/>
            <person name="Mori K."/>
        </authorList>
    </citation>
    <scope>NUCLEOTIDE SEQUENCE [LARGE SCALE GENOMIC DNA]</scope>
    <source>
        <strain evidence="2 3">JCM 11201</strain>
    </source>
</reference>
<evidence type="ECO:0000256" key="1">
    <source>
        <dbReference type="SAM" id="Phobius"/>
    </source>
</evidence>
<evidence type="ECO:0000313" key="2">
    <source>
        <dbReference type="EMBL" id="MFB9757465.1"/>
    </source>
</evidence>